<dbReference type="AlphaFoldDB" id="A0AAX7ULU7"/>
<dbReference type="PROSITE" id="PS00518">
    <property type="entry name" value="ZF_RING_1"/>
    <property type="match status" value="1"/>
</dbReference>
<evidence type="ECO:0000313" key="9">
    <source>
        <dbReference type="Proteomes" id="UP000265100"/>
    </source>
</evidence>
<dbReference type="InterPro" id="IPR043136">
    <property type="entry name" value="B30.2/SPRY_sf"/>
</dbReference>
<feature type="domain" description="B box-type" evidence="7">
    <location>
        <begin position="145"/>
        <end position="185"/>
    </location>
</feature>
<dbReference type="PROSITE" id="PS50089">
    <property type="entry name" value="ZF_RING_2"/>
    <property type="match status" value="1"/>
</dbReference>
<dbReference type="Pfam" id="PF00643">
    <property type="entry name" value="zf-B_box"/>
    <property type="match status" value="1"/>
</dbReference>
<evidence type="ECO:0000256" key="3">
    <source>
        <dbReference type="ARBA" id="ARBA00022833"/>
    </source>
</evidence>
<dbReference type="PANTHER" id="PTHR25465:SF5">
    <property type="entry name" value="E3 UBIQUITIN_ISG15 LIGASE TRIM25-RELATED"/>
    <property type="match status" value="1"/>
</dbReference>
<keyword evidence="3" id="KW-0862">Zinc</keyword>
<dbReference type="Pfam" id="PF13765">
    <property type="entry name" value="PRY"/>
    <property type="match status" value="1"/>
</dbReference>
<dbReference type="GeneTree" id="ENSGT01150000286922"/>
<dbReference type="PROSITE" id="PS50119">
    <property type="entry name" value="ZF_BBOX"/>
    <property type="match status" value="1"/>
</dbReference>
<dbReference type="Proteomes" id="UP000265100">
    <property type="component" value="Chromosome 19"/>
</dbReference>
<reference evidence="8 9" key="1">
    <citation type="submission" date="2018-05" db="EMBL/GenBank/DDBJ databases">
        <authorList>
            <person name="Datahose"/>
        </authorList>
    </citation>
    <scope>NUCLEOTIDE SEQUENCE</scope>
</reference>
<dbReference type="InterPro" id="IPR013320">
    <property type="entry name" value="ConA-like_dom_sf"/>
</dbReference>
<dbReference type="Pfam" id="PF15227">
    <property type="entry name" value="zf-C3HC4_4"/>
    <property type="match status" value="1"/>
</dbReference>
<dbReference type="InterPro" id="IPR058030">
    <property type="entry name" value="TRIM8/14/16/25/29/45/65_CC"/>
</dbReference>
<dbReference type="Gene3D" id="3.30.40.10">
    <property type="entry name" value="Zinc/RING finger domain, C3HC4 (zinc finger)"/>
    <property type="match status" value="1"/>
</dbReference>
<dbReference type="SUPFAM" id="SSF57850">
    <property type="entry name" value="RING/U-box"/>
    <property type="match status" value="1"/>
</dbReference>
<dbReference type="InterPro" id="IPR013083">
    <property type="entry name" value="Znf_RING/FYVE/PHD"/>
</dbReference>
<sequence>ADTLASREIFSCSICLDHLEDPVTIPCGHNYCINCIKTHWDEKGRRMHSCPQCRKTFTLRPALVKNTMLANLVKEIKKTGLQAAPADHCYARPEDVPCDVCTGRKLKAFKSCLVCVASYCEKHLQDHYNAAPLKKHKLVEPCKKLQENICSSHDEPMKIFCRTDQQHICSHCKLIGHKYHETVPVEAERTKKQKELEMSRQKLKQRLRDREKDVTILQQEVESINQSADKAVEENEKIFAELICLMQNRSSDLKQQIRSQQETEVGRVKELQEKVEQEIAELRRNDAKLEQLSCTEDHNQFLHSYSLLSALNESTDSSSIEIRPLRYFEDLTAAVKEVSDKLQDVLKEKWTNISLTVTEVDVLLSEPVPKTRVGFLRYSREIRMDLNTANTSVLLCEGGRKTTAVKEQQSYSSHPDRFTGWCQVMSRETVAYKSTSRSLLSDECGLGFNRTSWALCCDRNGFKFVHNNSHKAVSGPQFGRVGVYLDHSAGILCFYNQHESITESLTPEKEALCFEQKISLLFLWMNLNIVASSDK</sequence>
<dbReference type="SUPFAM" id="SSF49899">
    <property type="entry name" value="Concanavalin A-like lectins/glucanases"/>
    <property type="match status" value="1"/>
</dbReference>
<feature type="domain" description="RING-type" evidence="6">
    <location>
        <begin position="12"/>
        <end position="54"/>
    </location>
</feature>
<keyword evidence="9" id="KW-1185">Reference proteome</keyword>
<dbReference type="SMART" id="SM00589">
    <property type="entry name" value="PRY"/>
    <property type="match status" value="1"/>
</dbReference>
<evidence type="ECO:0000313" key="8">
    <source>
        <dbReference type="Ensembl" id="ENSACLP00000065926.1"/>
    </source>
</evidence>
<keyword evidence="1" id="KW-0479">Metal-binding</keyword>
<dbReference type="Gene3D" id="2.60.120.920">
    <property type="match status" value="2"/>
</dbReference>
<evidence type="ECO:0000259" key="7">
    <source>
        <dbReference type="PROSITE" id="PS50119"/>
    </source>
</evidence>
<dbReference type="Gene3D" id="4.10.830.40">
    <property type="match status" value="1"/>
</dbReference>
<dbReference type="PANTHER" id="PTHR25465">
    <property type="entry name" value="B-BOX DOMAIN CONTAINING"/>
    <property type="match status" value="1"/>
</dbReference>
<feature type="coiled-coil region" evidence="5">
    <location>
        <begin position="193"/>
        <end position="234"/>
    </location>
</feature>
<dbReference type="SMART" id="SM00336">
    <property type="entry name" value="BBOX"/>
    <property type="match status" value="1"/>
</dbReference>
<evidence type="ECO:0000256" key="2">
    <source>
        <dbReference type="ARBA" id="ARBA00022771"/>
    </source>
</evidence>
<evidence type="ECO:0000256" key="5">
    <source>
        <dbReference type="SAM" id="Coils"/>
    </source>
</evidence>
<dbReference type="InterPro" id="IPR051051">
    <property type="entry name" value="E3_ubiq-ligase_TRIM/RNF"/>
</dbReference>
<dbReference type="SMART" id="SM00184">
    <property type="entry name" value="RING"/>
    <property type="match status" value="1"/>
</dbReference>
<name>A0AAX7ULU7_ASTCA</name>
<keyword evidence="5" id="KW-0175">Coiled coil</keyword>
<dbReference type="Ensembl" id="ENSACLT00000086980.1">
    <property type="protein sequence ID" value="ENSACLP00000065926.1"/>
    <property type="gene ID" value="ENSACLG00000025540.2"/>
</dbReference>
<dbReference type="GO" id="GO:0008270">
    <property type="term" value="F:zinc ion binding"/>
    <property type="evidence" value="ECO:0007669"/>
    <property type="project" value="UniProtKB-KW"/>
</dbReference>
<accession>A0AAX7ULU7</accession>
<evidence type="ECO:0000256" key="4">
    <source>
        <dbReference type="PROSITE-ProRule" id="PRU00024"/>
    </source>
</evidence>
<organism evidence="8 9">
    <name type="scientific">Astatotilapia calliptera</name>
    <name type="common">Eastern happy</name>
    <name type="synonym">Chromis callipterus</name>
    <dbReference type="NCBI Taxonomy" id="8154"/>
    <lineage>
        <taxon>Eukaryota</taxon>
        <taxon>Metazoa</taxon>
        <taxon>Chordata</taxon>
        <taxon>Craniata</taxon>
        <taxon>Vertebrata</taxon>
        <taxon>Euteleostomi</taxon>
        <taxon>Actinopterygii</taxon>
        <taxon>Neopterygii</taxon>
        <taxon>Teleostei</taxon>
        <taxon>Neoteleostei</taxon>
        <taxon>Acanthomorphata</taxon>
        <taxon>Ovalentaria</taxon>
        <taxon>Cichlomorphae</taxon>
        <taxon>Cichliformes</taxon>
        <taxon>Cichlidae</taxon>
        <taxon>African cichlids</taxon>
        <taxon>Pseudocrenilabrinae</taxon>
        <taxon>Haplochromini</taxon>
        <taxon>Astatotilapia</taxon>
    </lineage>
</organism>
<feature type="coiled-coil region" evidence="5">
    <location>
        <begin position="265"/>
        <end position="292"/>
    </location>
</feature>
<dbReference type="CDD" id="cd19802">
    <property type="entry name" value="Bbox1_TRIM8-like"/>
    <property type="match status" value="1"/>
</dbReference>
<reference evidence="9" key="2">
    <citation type="submission" date="2023-03" db="EMBL/GenBank/DDBJ databases">
        <authorList>
            <consortium name="Wellcome Sanger Institute Data Sharing"/>
        </authorList>
    </citation>
    <scope>NUCLEOTIDE SEQUENCE [LARGE SCALE GENOMIC DNA]</scope>
</reference>
<protein>
    <submittedName>
        <fullName evidence="8">Uncharacterized protein</fullName>
    </submittedName>
</protein>
<dbReference type="InterPro" id="IPR000315">
    <property type="entry name" value="Znf_B-box"/>
</dbReference>
<reference evidence="8" key="3">
    <citation type="submission" date="2025-08" db="UniProtKB">
        <authorList>
            <consortium name="Ensembl"/>
        </authorList>
    </citation>
    <scope>IDENTIFICATION</scope>
</reference>
<dbReference type="Gene3D" id="3.30.160.60">
    <property type="entry name" value="Classic Zinc Finger"/>
    <property type="match status" value="1"/>
</dbReference>
<evidence type="ECO:0000256" key="1">
    <source>
        <dbReference type="ARBA" id="ARBA00022723"/>
    </source>
</evidence>
<reference evidence="8" key="4">
    <citation type="submission" date="2025-09" db="UniProtKB">
        <authorList>
            <consortium name="Ensembl"/>
        </authorList>
    </citation>
    <scope>IDENTIFICATION</scope>
</reference>
<proteinExistence type="predicted"/>
<evidence type="ECO:0000259" key="6">
    <source>
        <dbReference type="PROSITE" id="PS50089"/>
    </source>
</evidence>
<dbReference type="InterPro" id="IPR006574">
    <property type="entry name" value="PRY"/>
</dbReference>
<keyword evidence="2 4" id="KW-0863">Zinc-finger</keyword>
<dbReference type="InterPro" id="IPR001841">
    <property type="entry name" value="Znf_RING"/>
</dbReference>
<dbReference type="SUPFAM" id="SSF57845">
    <property type="entry name" value="B-box zinc-binding domain"/>
    <property type="match status" value="1"/>
</dbReference>
<dbReference type="CDD" id="cd19769">
    <property type="entry name" value="Bbox2_TRIM16-like"/>
    <property type="match status" value="1"/>
</dbReference>
<dbReference type="Pfam" id="PF25600">
    <property type="entry name" value="TRIM_CC"/>
    <property type="match status" value="1"/>
</dbReference>
<dbReference type="InterPro" id="IPR017907">
    <property type="entry name" value="Znf_RING_CS"/>
</dbReference>